<dbReference type="InterPro" id="IPR001452">
    <property type="entry name" value="SH3_domain"/>
</dbReference>
<keyword evidence="6" id="KW-0175">Coiled coil</keyword>
<evidence type="ECO:0000313" key="10">
    <source>
        <dbReference type="Proteomes" id="UP000663828"/>
    </source>
</evidence>
<dbReference type="Pfam" id="PF14604">
    <property type="entry name" value="SH3_9"/>
    <property type="match status" value="1"/>
</dbReference>
<keyword evidence="3" id="KW-0963">Cytoplasm</keyword>
<dbReference type="Gene3D" id="1.20.1270.60">
    <property type="entry name" value="Arfaptin homology (AH) domain/BAR domain"/>
    <property type="match status" value="1"/>
</dbReference>
<dbReference type="AlphaFoldDB" id="A0A815TWC9"/>
<dbReference type="PANTHER" id="PTHR23065">
    <property type="entry name" value="PROLINE-SERINE-THREONINE PHOSPHATASE INTERACTING PROTEIN 1"/>
    <property type="match status" value="1"/>
</dbReference>
<dbReference type="SUPFAM" id="SSF50044">
    <property type="entry name" value="SH3-domain"/>
    <property type="match status" value="1"/>
</dbReference>
<comment type="subcellular location">
    <subcellularLocation>
        <location evidence="1">Cytoplasm</location>
    </subcellularLocation>
</comment>
<dbReference type="PANTHER" id="PTHR23065:SF7">
    <property type="entry name" value="NOSTRIN, ISOFORM H"/>
    <property type="match status" value="1"/>
</dbReference>
<reference evidence="9" key="1">
    <citation type="submission" date="2021-02" db="EMBL/GenBank/DDBJ databases">
        <authorList>
            <person name="Nowell W R."/>
        </authorList>
    </citation>
    <scope>NUCLEOTIDE SEQUENCE</scope>
</reference>
<dbReference type="SUPFAM" id="SSF103657">
    <property type="entry name" value="BAR/IMD domain-like"/>
    <property type="match status" value="1"/>
</dbReference>
<dbReference type="SMART" id="SM00326">
    <property type="entry name" value="SH3"/>
    <property type="match status" value="1"/>
</dbReference>
<keyword evidence="10" id="KW-1185">Reference proteome</keyword>
<evidence type="ECO:0000256" key="4">
    <source>
        <dbReference type="ARBA" id="ARBA00022553"/>
    </source>
</evidence>
<dbReference type="EMBL" id="CAJNOR010004506">
    <property type="protein sequence ID" value="CAF1507621.1"/>
    <property type="molecule type" value="Genomic_DNA"/>
</dbReference>
<sequence>LSASASYKQTSNMEMSLRKAEQELEKTERKYHDATKDVEIARQACDAEMCRCCDQMQTMELDRITEMEKFIQTYSNAIKTLTDTMNQVTQDLYAIRITPVSDVVLEAKQNVQTAEIEILTYDIYAQNDHNAMSQERRILSLMHWIQMLKQDIEIQKRSKNGVVVRANRDYSASASNDDDDDGTMHRQKKSEKKKGEGIENLQGFCKQNQNFSTSVNPSEICINRESVRLLQCLYEGSLYQMEKVYNHIKSLPEPQYEYSQCFAKSYTDKNIPTTLLRIPFQPSNQNPPSAPSSTSYLARSSPVVGTPVMPHQHGFPPPPPYSGQGGTPIGWAIDNLPHEHPAPDNRSMAPGPPPYPVLPSSMTSSTDSLRHPPQLPVKYVKVLHSYDAEHDDELTIRPGDLIILLERRPDQWCRGNLDGNIGLFPGNFVQEL</sequence>
<evidence type="ECO:0000256" key="2">
    <source>
        <dbReference type="ARBA" id="ARBA00022443"/>
    </source>
</evidence>
<evidence type="ECO:0000256" key="6">
    <source>
        <dbReference type="SAM" id="Coils"/>
    </source>
</evidence>
<feature type="coiled-coil region" evidence="6">
    <location>
        <begin position="10"/>
        <end position="44"/>
    </location>
</feature>
<evidence type="ECO:0000256" key="5">
    <source>
        <dbReference type="PROSITE-ProRule" id="PRU00192"/>
    </source>
</evidence>
<dbReference type="InterPro" id="IPR027267">
    <property type="entry name" value="AH/BAR_dom_sf"/>
</dbReference>
<feature type="region of interest" description="Disordered" evidence="7">
    <location>
        <begin position="169"/>
        <end position="197"/>
    </location>
</feature>
<gene>
    <name evidence="9" type="ORF">XAT740_LOCUS40029</name>
</gene>
<organism evidence="9 10">
    <name type="scientific">Adineta ricciae</name>
    <name type="common">Rotifer</name>
    <dbReference type="NCBI Taxonomy" id="249248"/>
    <lineage>
        <taxon>Eukaryota</taxon>
        <taxon>Metazoa</taxon>
        <taxon>Spiralia</taxon>
        <taxon>Gnathifera</taxon>
        <taxon>Rotifera</taxon>
        <taxon>Eurotatoria</taxon>
        <taxon>Bdelloidea</taxon>
        <taxon>Adinetida</taxon>
        <taxon>Adinetidae</taxon>
        <taxon>Adineta</taxon>
    </lineage>
</organism>
<feature type="non-terminal residue" evidence="9">
    <location>
        <position position="1"/>
    </location>
</feature>
<dbReference type="PROSITE" id="PS50002">
    <property type="entry name" value="SH3"/>
    <property type="match status" value="1"/>
</dbReference>
<dbReference type="Proteomes" id="UP000663828">
    <property type="component" value="Unassembled WGS sequence"/>
</dbReference>
<comment type="caution">
    <text evidence="9">The sequence shown here is derived from an EMBL/GenBank/DDBJ whole genome shotgun (WGS) entry which is preliminary data.</text>
</comment>
<dbReference type="GO" id="GO:0005737">
    <property type="term" value="C:cytoplasm"/>
    <property type="evidence" value="ECO:0007669"/>
    <property type="project" value="TreeGrafter"/>
</dbReference>
<dbReference type="PRINTS" id="PR00499">
    <property type="entry name" value="P67PHOX"/>
</dbReference>
<dbReference type="Gene3D" id="2.30.30.40">
    <property type="entry name" value="SH3 Domains"/>
    <property type="match status" value="1"/>
</dbReference>
<feature type="domain" description="SH3" evidence="8">
    <location>
        <begin position="375"/>
        <end position="432"/>
    </location>
</feature>
<evidence type="ECO:0000256" key="7">
    <source>
        <dbReference type="SAM" id="MobiDB-lite"/>
    </source>
</evidence>
<feature type="region of interest" description="Disordered" evidence="7">
    <location>
        <begin position="279"/>
        <end position="299"/>
    </location>
</feature>
<evidence type="ECO:0000256" key="1">
    <source>
        <dbReference type="ARBA" id="ARBA00004496"/>
    </source>
</evidence>
<dbReference type="GO" id="GO:0005886">
    <property type="term" value="C:plasma membrane"/>
    <property type="evidence" value="ECO:0007669"/>
    <property type="project" value="TreeGrafter"/>
</dbReference>
<dbReference type="GO" id="GO:0043226">
    <property type="term" value="C:organelle"/>
    <property type="evidence" value="ECO:0007669"/>
    <property type="project" value="UniProtKB-ARBA"/>
</dbReference>
<dbReference type="InterPro" id="IPR036028">
    <property type="entry name" value="SH3-like_dom_sf"/>
</dbReference>
<proteinExistence type="predicted"/>
<evidence type="ECO:0000256" key="3">
    <source>
        <dbReference type="ARBA" id="ARBA00022490"/>
    </source>
</evidence>
<keyword evidence="4" id="KW-0597">Phosphoprotein</keyword>
<evidence type="ECO:0000313" key="9">
    <source>
        <dbReference type="EMBL" id="CAF1507621.1"/>
    </source>
</evidence>
<evidence type="ECO:0000259" key="8">
    <source>
        <dbReference type="PROSITE" id="PS50002"/>
    </source>
</evidence>
<dbReference type="PRINTS" id="PR00452">
    <property type="entry name" value="SH3DOMAIN"/>
</dbReference>
<protein>
    <recommendedName>
        <fullName evidence="8">SH3 domain-containing protein</fullName>
    </recommendedName>
</protein>
<feature type="compositionally biased region" description="Low complexity" evidence="7">
    <location>
        <begin position="279"/>
        <end position="295"/>
    </location>
</feature>
<keyword evidence="2 5" id="KW-0728">SH3 domain</keyword>
<feature type="region of interest" description="Disordered" evidence="7">
    <location>
        <begin position="329"/>
        <end position="372"/>
    </location>
</feature>
<name>A0A815TWC9_ADIRI</name>
<accession>A0A815TWC9</accession>